<name>A0A2P2L0U3_RHIMU</name>
<evidence type="ECO:0000313" key="1">
    <source>
        <dbReference type="EMBL" id="MBX11600.1"/>
    </source>
</evidence>
<sequence length="27" mass="3208">MHHHHHSQHRPSSMSSDQLIAQFLWAT</sequence>
<protein>
    <submittedName>
        <fullName evidence="1">Uncharacterized protein MANES_04G135600</fullName>
    </submittedName>
</protein>
<organism evidence="1">
    <name type="scientific">Rhizophora mucronata</name>
    <name type="common">Asiatic mangrove</name>
    <dbReference type="NCBI Taxonomy" id="61149"/>
    <lineage>
        <taxon>Eukaryota</taxon>
        <taxon>Viridiplantae</taxon>
        <taxon>Streptophyta</taxon>
        <taxon>Embryophyta</taxon>
        <taxon>Tracheophyta</taxon>
        <taxon>Spermatophyta</taxon>
        <taxon>Magnoliopsida</taxon>
        <taxon>eudicotyledons</taxon>
        <taxon>Gunneridae</taxon>
        <taxon>Pentapetalae</taxon>
        <taxon>rosids</taxon>
        <taxon>fabids</taxon>
        <taxon>Malpighiales</taxon>
        <taxon>Rhizophoraceae</taxon>
        <taxon>Rhizophora</taxon>
    </lineage>
</organism>
<dbReference type="AlphaFoldDB" id="A0A2P2L0U3"/>
<proteinExistence type="predicted"/>
<accession>A0A2P2L0U3</accession>
<dbReference type="EMBL" id="GGEC01031116">
    <property type="protein sequence ID" value="MBX11600.1"/>
    <property type="molecule type" value="Transcribed_RNA"/>
</dbReference>
<reference evidence="1" key="1">
    <citation type="submission" date="2018-02" db="EMBL/GenBank/DDBJ databases">
        <title>Rhizophora mucronata_Transcriptome.</title>
        <authorList>
            <person name="Meera S.P."/>
            <person name="Sreeshan A."/>
            <person name="Augustine A."/>
        </authorList>
    </citation>
    <scope>NUCLEOTIDE SEQUENCE</scope>
    <source>
        <tissue evidence="1">Leaf</tissue>
    </source>
</reference>